<evidence type="ECO:0000313" key="3">
    <source>
        <dbReference type="Proteomes" id="UP000015106"/>
    </source>
</evidence>
<dbReference type="AlphaFoldDB" id="A0A8R7P6Q0"/>
<organism evidence="2 3">
    <name type="scientific">Triticum urartu</name>
    <name type="common">Red wild einkorn</name>
    <name type="synonym">Crithodium urartu</name>
    <dbReference type="NCBI Taxonomy" id="4572"/>
    <lineage>
        <taxon>Eukaryota</taxon>
        <taxon>Viridiplantae</taxon>
        <taxon>Streptophyta</taxon>
        <taxon>Embryophyta</taxon>
        <taxon>Tracheophyta</taxon>
        <taxon>Spermatophyta</taxon>
        <taxon>Magnoliopsida</taxon>
        <taxon>Liliopsida</taxon>
        <taxon>Poales</taxon>
        <taxon>Poaceae</taxon>
        <taxon>BOP clade</taxon>
        <taxon>Pooideae</taxon>
        <taxon>Triticodae</taxon>
        <taxon>Triticeae</taxon>
        <taxon>Triticinae</taxon>
        <taxon>Triticum</taxon>
    </lineage>
</organism>
<proteinExistence type="predicted"/>
<dbReference type="EnsemblPlants" id="TuG1812G0100003982.01.T01">
    <property type="protein sequence ID" value="TuG1812G0100003982.01.T01"/>
    <property type="gene ID" value="TuG1812G0100003982.01"/>
</dbReference>
<evidence type="ECO:0000256" key="1">
    <source>
        <dbReference type="SAM" id="MobiDB-lite"/>
    </source>
</evidence>
<accession>A0A8R7P6Q0</accession>
<protein>
    <submittedName>
        <fullName evidence="2">Uncharacterized protein</fullName>
    </submittedName>
</protein>
<evidence type="ECO:0000313" key="2">
    <source>
        <dbReference type="EnsemblPlants" id="TuG1812G0100003982.01.T01"/>
    </source>
</evidence>
<sequence length="134" mass="14647">RGEASTSLRRQIPPPIACPPRDPPNVLAPPSSSSLRLLCDPRPDRRWRVLGTPRAPRIQRRGGSRDSARVVASDAGLSFTTAPASKVPLVMAFLAWVYVASRPYGRTRRPGRSSPASLRRAPAISPKRSQWTTS</sequence>
<reference evidence="2" key="3">
    <citation type="submission" date="2022-06" db="UniProtKB">
        <authorList>
            <consortium name="EnsemblPlants"/>
        </authorList>
    </citation>
    <scope>IDENTIFICATION</scope>
</reference>
<reference evidence="2" key="2">
    <citation type="submission" date="2018-03" db="EMBL/GenBank/DDBJ databases">
        <title>The Triticum urartu genome reveals the dynamic nature of wheat genome evolution.</title>
        <authorList>
            <person name="Ling H."/>
            <person name="Ma B."/>
            <person name="Shi X."/>
            <person name="Liu H."/>
            <person name="Dong L."/>
            <person name="Sun H."/>
            <person name="Cao Y."/>
            <person name="Gao Q."/>
            <person name="Zheng S."/>
            <person name="Li Y."/>
            <person name="Yu Y."/>
            <person name="Du H."/>
            <person name="Qi M."/>
            <person name="Li Y."/>
            <person name="Yu H."/>
            <person name="Cui Y."/>
            <person name="Wang N."/>
            <person name="Chen C."/>
            <person name="Wu H."/>
            <person name="Zhao Y."/>
            <person name="Zhang J."/>
            <person name="Li Y."/>
            <person name="Zhou W."/>
            <person name="Zhang B."/>
            <person name="Hu W."/>
            <person name="Eijk M."/>
            <person name="Tang J."/>
            <person name="Witsenboer H."/>
            <person name="Zhao S."/>
            <person name="Li Z."/>
            <person name="Zhang A."/>
            <person name="Wang D."/>
            <person name="Liang C."/>
        </authorList>
    </citation>
    <scope>NUCLEOTIDE SEQUENCE [LARGE SCALE GENOMIC DNA]</scope>
    <source>
        <strain evidence="2">cv. G1812</strain>
    </source>
</reference>
<feature type="compositionally biased region" description="Low complexity" evidence="1">
    <location>
        <begin position="28"/>
        <end position="38"/>
    </location>
</feature>
<feature type="region of interest" description="Disordered" evidence="1">
    <location>
        <begin position="105"/>
        <end position="134"/>
    </location>
</feature>
<dbReference type="Proteomes" id="UP000015106">
    <property type="component" value="Chromosome 1"/>
</dbReference>
<feature type="region of interest" description="Disordered" evidence="1">
    <location>
        <begin position="1"/>
        <end position="38"/>
    </location>
</feature>
<reference evidence="3" key="1">
    <citation type="journal article" date="2013" name="Nature">
        <title>Draft genome of the wheat A-genome progenitor Triticum urartu.</title>
        <authorList>
            <person name="Ling H.Q."/>
            <person name="Zhao S."/>
            <person name="Liu D."/>
            <person name="Wang J."/>
            <person name="Sun H."/>
            <person name="Zhang C."/>
            <person name="Fan H."/>
            <person name="Li D."/>
            <person name="Dong L."/>
            <person name="Tao Y."/>
            <person name="Gao C."/>
            <person name="Wu H."/>
            <person name="Li Y."/>
            <person name="Cui Y."/>
            <person name="Guo X."/>
            <person name="Zheng S."/>
            <person name="Wang B."/>
            <person name="Yu K."/>
            <person name="Liang Q."/>
            <person name="Yang W."/>
            <person name="Lou X."/>
            <person name="Chen J."/>
            <person name="Feng M."/>
            <person name="Jian J."/>
            <person name="Zhang X."/>
            <person name="Luo G."/>
            <person name="Jiang Y."/>
            <person name="Liu J."/>
            <person name="Wang Z."/>
            <person name="Sha Y."/>
            <person name="Zhang B."/>
            <person name="Wu H."/>
            <person name="Tang D."/>
            <person name="Shen Q."/>
            <person name="Xue P."/>
            <person name="Zou S."/>
            <person name="Wang X."/>
            <person name="Liu X."/>
            <person name="Wang F."/>
            <person name="Yang Y."/>
            <person name="An X."/>
            <person name="Dong Z."/>
            <person name="Zhang K."/>
            <person name="Zhang X."/>
            <person name="Luo M.C."/>
            <person name="Dvorak J."/>
            <person name="Tong Y."/>
            <person name="Wang J."/>
            <person name="Yang H."/>
            <person name="Li Z."/>
            <person name="Wang D."/>
            <person name="Zhang A."/>
            <person name="Wang J."/>
        </authorList>
    </citation>
    <scope>NUCLEOTIDE SEQUENCE</scope>
    <source>
        <strain evidence="3">cv. G1812</strain>
    </source>
</reference>
<name>A0A8R7P6Q0_TRIUA</name>
<feature type="compositionally biased region" description="Pro residues" evidence="1">
    <location>
        <begin position="12"/>
        <end position="27"/>
    </location>
</feature>
<keyword evidence="3" id="KW-1185">Reference proteome</keyword>
<dbReference type="Gramene" id="TuG1812G0100003982.01.T01">
    <property type="protein sequence ID" value="TuG1812G0100003982.01.T01"/>
    <property type="gene ID" value="TuG1812G0100003982.01"/>
</dbReference>